<name>A0A2M4B7H1_9DIPT</name>
<organism evidence="2">
    <name type="scientific">Anopheles triannulatus</name>
    <dbReference type="NCBI Taxonomy" id="58253"/>
    <lineage>
        <taxon>Eukaryota</taxon>
        <taxon>Metazoa</taxon>
        <taxon>Ecdysozoa</taxon>
        <taxon>Arthropoda</taxon>
        <taxon>Hexapoda</taxon>
        <taxon>Insecta</taxon>
        <taxon>Pterygota</taxon>
        <taxon>Neoptera</taxon>
        <taxon>Endopterygota</taxon>
        <taxon>Diptera</taxon>
        <taxon>Nematocera</taxon>
        <taxon>Culicoidea</taxon>
        <taxon>Culicidae</taxon>
        <taxon>Anophelinae</taxon>
        <taxon>Anopheles</taxon>
    </lineage>
</organism>
<keyword evidence="1" id="KW-0732">Signal</keyword>
<feature type="chain" id="PRO_5014610722" evidence="1">
    <location>
        <begin position="34"/>
        <end position="89"/>
    </location>
</feature>
<sequence>MCSRDFFRSKLRCLTSSAMLMLVLLRVSFGASGCFVKPGSFLNGSTTSSVSFSSLPKGSVGIVNFIRILMLMESLIHTTRFCPFVTILV</sequence>
<reference evidence="2" key="1">
    <citation type="submission" date="2018-01" db="EMBL/GenBank/DDBJ databases">
        <title>An insight into the sialome of Amazonian anophelines.</title>
        <authorList>
            <person name="Ribeiro J.M."/>
            <person name="Scarpassa V."/>
            <person name="Calvo E."/>
        </authorList>
    </citation>
    <scope>NUCLEOTIDE SEQUENCE</scope>
    <source>
        <tissue evidence="2">Salivary glands</tissue>
    </source>
</reference>
<feature type="signal peptide" evidence="1">
    <location>
        <begin position="1"/>
        <end position="33"/>
    </location>
</feature>
<evidence type="ECO:0000256" key="1">
    <source>
        <dbReference type="SAM" id="SignalP"/>
    </source>
</evidence>
<dbReference type="AlphaFoldDB" id="A0A2M4B7H1"/>
<proteinExistence type="predicted"/>
<evidence type="ECO:0000313" key="2">
    <source>
        <dbReference type="EMBL" id="MBW48999.1"/>
    </source>
</evidence>
<protein>
    <submittedName>
        <fullName evidence="2">Putative secreted protein</fullName>
    </submittedName>
</protein>
<accession>A0A2M4B7H1</accession>
<dbReference type="EMBL" id="GGFK01015678">
    <property type="protein sequence ID" value="MBW48999.1"/>
    <property type="molecule type" value="Transcribed_RNA"/>
</dbReference>